<dbReference type="OrthoDB" id="166375at2759"/>
<dbReference type="GO" id="GO:1990269">
    <property type="term" value="F:RNA polymerase II C-terminal domain phosphoserine binding"/>
    <property type="evidence" value="ECO:0000318"/>
    <property type="project" value="GO_Central"/>
</dbReference>
<dbReference type="SMART" id="SM00719">
    <property type="entry name" value="Plus3"/>
    <property type="match status" value="1"/>
</dbReference>
<feature type="compositionally biased region" description="Basic and acidic residues" evidence="6">
    <location>
        <begin position="102"/>
        <end position="135"/>
    </location>
</feature>
<evidence type="ECO:0000256" key="6">
    <source>
        <dbReference type="SAM" id="MobiDB-lite"/>
    </source>
</evidence>
<feature type="coiled-coil region" evidence="5">
    <location>
        <begin position="432"/>
        <end position="481"/>
    </location>
</feature>
<dbReference type="OMA" id="ISGCYAR"/>
<dbReference type="PANTHER" id="PTHR13115">
    <property type="entry name" value="RNA POLYMERASE-ASSOCIATED PROTEIN RTF1 HOMOLOG"/>
    <property type="match status" value="1"/>
</dbReference>
<keyword evidence="4" id="KW-0539">Nucleus</keyword>
<dbReference type="STRING" id="29655.A0A0K9PDE3"/>
<feature type="compositionally biased region" description="Basic residues" evidence="6">
    <location>
        <begin position="54"/>
        <end position="69"/>
    </location>
</feature>
<feature type="compositionally biased region" description="Basic and acidic residues" evidence="6">
    <location>
        <begin position="70"/>
        <end position="86"/>
    </location>
</feature>
<dbReference type="SUPFAM" id="SSF159042">
    <property type="entry name" value="Plus3-like"/>
    <property type="match status" value="1"/>
</dbReference>
<feature type="region of interest" description="Disordered" evidence="6">
    <location>
        <begin position="1"/>
        <end position="263"/>
    </location>
</feature>
<feature type="compositionally biased region" description="Basic residues" evidence="6">
    <location>
        <begin position="19"/>
        <end position="34"/>
    </location>
</feature>
<protein>
    <submittedName>
        <fullName evidence="8">Putative RNA polymerase-associated protein RTF1</fullName>
    </submittedName>
</protein>
<evidence type="ECO:0000259" key="7">
    <source>
        <dbReference type="PROSITE" id="PS51360"/>
    </source>
</evidence>
<dbReference type="FunFam" id="3.90.70.200:FF:000003">
    <property type="entry name" value="RNA polymerase-associated protein RTF1"/>
    <property type="match status" value="1"/>
</dbReference>
<comment type="caution">
    <text evidence="8">The sequence shown here is derived from an EMBL/GenBank/DDBJ whole genome shotgun (WGS) entry which is preliminary data.</text>
</comment>
<name>A0A0K9PDE3_ZOSMR</name>
<sequence length="647" mass="72739">MADLENMLLEAAGRTGRSNNRKNTSRSQNRRRHNGSYSDNGSDSGDDDSDNHGPSRKHSASATPRKKRFDSKEKDTRASREDHQEYMSDSDSDSGVSVGSDLYKDDADREKLSKMSELQREMILTERSMKRDDKWLKKKARASSSSKNDKRPRKETPPPLSRSGRLSAKSDRNAAKDYALNELRAKRMKYHDPIVDRRSKETNGGGVGGSKETNNPQDSSPMRRRTRSMAASSSDSSSSESEDKRPARGKVSAADTDMIDSDEDNDKVTFEDIKDITIRRSKLAKWFMEPFFEKLIVGCFVRVGIGRTRSGQSIYRLCMVKNVDATDPNRRYPLENKITHKYLNCVWGSDASAARWQMAMISDGRPLLEEFKALEKELERTGGWMIAKEDVVEKVHDIQKINKFVYSAATVKQMLQEKKSASSRPLNVAAEKNLLRKEMEVAESRGNELEIKRIQTKLNNLDNMSRQIKGTNSKAMKLEEMNRKNRAENFKNASEIKPVNTSLKAGEAGYDPFSRRWTRSRNYFNAARVQELIGEGDVAIGNENGNVTVPMQKTEAALQAAAGAGKLVDTNAPVDKGTVSNILHDFELPISLSGLQKLGGAEGVHSGYMARKQKIESTFGYRVPEDDGRRHALTLTVSDYKRRRGLL</sequence>
<reference evidence="9" key="1">
    <citation type="journal article" date="2016" name="Nature">
        <title>The genome of the seagrass Zostera marina reveals angiosperm adaptation to the sea.</title>
        <authorList>
            <person name="Olsen J.L."/>
            <person name="Rouze P."/>
            <person name="Verhelst B."/>
            <person name="Lin Y.-C."/>
            <person name="Bayer T."/>
            <person name="Collen J."/>
            <person name="Dattolo E."/>
            <person name="De Paoli E."/>
            <person name="Dittami S."/>
            <person name="Maumus F."/>
            <person name="Michel G."/>
            <person name="Kersting A."/>
            <person name="Lauritano C."/>
            <person name="Lohaus R."/>
            <person name="Toepel M."/>
            <person name="Tonon T."/>
            <person name="Vanneste K."/>
            <person name="Amirebrahimi M."/>
            <person name="Brakel J."/>
            <person name="Bostroem C."/>
            <person name="Chovatia M."/>
            <person name="Grimwood J."/>
            <person name="Jenkins J.W."/>
            <person name="Jueterbock A."/>
            <person name="Mraz A."/>
            <person name="Stam W.T."/>
            <person name="Tice H."/>
            <person name="Bornberg-Bauer E."/>
            <person name="Green P.J."/>
            <person name="Pearson G.A."/>
            <person name="Procaccini G."/>
            <person name="Duarte C.M."/>
            <person name="Schmutz J."/>
            <person name="Reusch T.B.H."/>
            <person name="Van de Peer Y."/>
        </authorList>
    </citation>
    <scope>NUCLEOTIDE SEQUENCE [LARGE SCALE GENOMIC DNA]</scope>
    <source>
        <strain evidence="9">cv. Finnish</strain>
    </source>
</reference>
<dbReference type="InterPro" id="IPR036128">
    <property type="entry name" value="Plus3-like_sf"/>
</dbReference>
<proteinExistence type="predicted"/>
<feature type="compositionally biased region" description="Basic and acidic residues" evidence="6">
    <location>
        <begin position="147"/>
        <end position="156"/>
    </location>
</feature>
<evidence type="ECO:0000256" key="2">
    <source>
        <dbReference type="ARBA" id="ARBA00023015"/>
    </source>
</evidence>
<evidence type="ECO:0000256" key="1">
    <source>
        <dbReference type="ARBA" id="ARBA00004123"/>
    </source>
</evidence>
<keyword evidence="3" id="KW-0804">Transcription</keyword>
<evidence type="ECO:0000256" key="3">
    <source>
        <dbReference type="ARBA" id="ARBA00023163"/>
    </source>
</evidence>
<dbReference type="EMBL" id="LFYR01000981">
    <property type="protein sequence ID" value="KMZ66252.1"/>
    <property type="molecule type" value="Genomic_DNA"/>
</dbReference>
<comment type="subcellular location">
    <subcellularLocation>
        <location evidence="1">Nucleus</location>
    </subcellularLocation>
</comment>
<organism evidence="8 9">
    <name type="scientific">Zostera marina</name>
    <name type="common">Eelgrass</name>
    <dbReference type="NCBI Taxonomy" id="29655"/>
    <lineage>
        <taxon>Eukaryota</taxon>
        <taxon>Viridiplantae</taxon>
        <taxon>Streptophyta</taxon>
        <taxon>Embryophyta</taxon>
        <taxon>Tracheophyta</taxon>
        <taxon>Spermatophyta</taxon>
        <taxon>Magnoliopsida</taxon>
        <taxon>Liliopsida</taxon>
        <taxon>Zosteraceae</taxon>
        <taxon>Zostera</taxon>
    </lineage>
</organism>
<dbReference type="PANTHER" id="PTHR13115:SF8">
    <property type="entry name" value="RNA POLYMERASE-ASSOCIATED PROTEIN RTF1 HOMOLOG"/>
    <property type="match status" value="1"/>
</dbReference>
<dbReference type="PROSITE" id="PS51360">
    <property type="entry name" value="PLUS3"/>
    <property type="match status" value="1"/>
</dbReference>
<gene>
    <name evidence="8" type="ORF">ZOSMA_2G02620</name>
</gene>
<dbReference type="AlphaFoldDB" id="A0A0K9PDE3"/>
<evidence type="ECO:0000256" key="5">
    <source>
        <dbReference type="SAM" id="Coils"/>
    </source>
</evidence>
<dbReference type="Pfam" id="PF03126">
    <property type="entry name" value="Plus-3"/>
    <property type="match status" value="1"/>
</dbReference>
<feature type="compositionally biased region" description="Low complexity" evidence="6">
    <location>
        <begin position="228"/>
        <end position="239"/>
    </location>
</feature>
<keyword evidence="2" id="KW-0805">Transcription regulation</keyword>
<accession>A0A0K9PDE3</accession>
<evidence type="ECO:0000313" key="8">
    <source>
        <dbReference type="EMBL" id="KMZ66252.1"/>
    </source>
</evidence>
<dbReference type="Proteomes" id="UP000036987">
    <property type="component" value="Unassembled WGS sequence"/>
</dbReference>
<dbReference type="GO" id="GO:0003677">
    <property type="term" value="F:DNA binding"/>
    <property type="evidence" value="ECO:0007669"/>
    <property type="project" value="InterPro"/>
</dbReference>
<feature type="compositionally biased region" description="Basic and acidic residues" evidence="6">
    <location>
        <begin position="190"/>
        <end position="201"/>
    </location>
</feature>
<keyword evidence="5" id="KW-0175">Coiled coil</keyword>
<evidence type="ECO:0000256" key="4">
    <source>
        <dbReference type="ARBA" id="ARBA00023242"/>
    </source>
</evidence>
<feature type="domain" description="Plus3" evidence="7">
    <location>
        <begin position="267"/>
        <end position="403"/>
    </location>
</feature>
<dbReference type="InterPro" id="IPR004343">
    <property type="entry name" value="Plus-3_dom"/>
</dbReference>
<evidence type="ECO:0000313" key="9">
    <source>
        <dbReference type="Proteomes" id="UP000036987"/>
    </source>
</evidence>
<dbReference type="GO" id="GO:0016593">
    <property type="term" value="C:Cdc73/Paf1 complex"/>
    <property type="evidence" value="ECO:0000318"/>
    <property type="project" value="GO_Central"/>
</dbReference>
<keyword evidence="9" id="KW-1185">Reference proteome</keyword>
<dbReference type="Gene3D" id="3.90.70.200">
    <property type="entry name" value="Plus-3 domain"/>
    <property type="match status" value="1"/>
</dbReference>